<evidence type="ECO:0000256" key="1">
    <source>
        <dbReference type="ARBA" id="ARBA00010879"/>
    </source>
</evidence>
<dbReference type="AlphaFoldDB" id="A0A093HLN7"/>
<feature type="non-terminal residue" evidence="4">
    <location>
        <position position="228"/>
    </location>
</feature>
<gene>
    <name evidence="4" type="ORF">N328_01545</name>
</gene>
<dbReference type="Pfam" id="PF00078">
    <property type="entry name" value="RVT_1"/>
    <property type="match status" value="1"/>
</dbReference>
<evidence type="ECO:0000259" key="3">
    <source>
        <dbReference type="PROSITE" id="PS50878"/>
    </source>
</evidence>
<sequence>YFTVLDLKDTFFCIPVDVQSQIIFAFEWENPTTGQRTQCCWTVLLQGFKNSPTLFGNVLAKELEQWRNYHDAVTLLQYVDDLLIGSDSYEACLEATIILLNFLGLTGYRVSKKKAQIGWEKVQYLGFEITKGQRELSTERKEAICRIAVTISKKQLGRFLGMARCFLLWTPNFGLIAKPLYAAVKGPEGILRWTPECRKSFEEIKKKLMEAPALGLQNLRKPFQLYVH</sequence>
<name>A0A093HLN7_GAVST</name>
<dbReference type="InterPro" id="IPR043128">
    <property type="entry name" value="Rev_trsase/Diguanyl_cyclase"/>
</dbReference>
<dbReference type="PANTHER" id="PTHR33064">
    <property type="entry name" value="POL PROTEIN"/>
    <property type="match status" value="1"/>
</dbReference>
<dbReference type="InterPro" id="IPR000477">
    <property type="entry name" value="RT_dom"/>
</dbReference>
<reference evidence="4 5" key="1">
    <citation type="submission" date="2014-04" db="EMBL/GenBank/DDBJ databases">
        <title>Genome evolution of avian class.</title>
        <authorList>
            <person name="Zhang G."/>
            <person name="Li C."/>
        </authorList>
    </citation>
    <scope>NUCLEOTIDE SEQUENCE [LARGE SCALE GENOMIC DNA]</scope>
    <source>
        <strain evidence="4">BGI_N328</strain>
    </source>
</reference>
<dbReference type="EC" id="3.1.26.4" evidence="2"/>
<dbReference type="InterPro" id="IPR043502">
    <property type="entry name" value="DNA/RNA_pol_sf"/>
</dbReference>
<dbReference type="PANTHER" id="PTHR33064:SF36">
    <property type="entry name" value="CCHC-TYPE DOMAIN-CONTAINING PROTEIN"/>
    <property type="match status" value="1"/>
</dbReference>
<feature type="non-terminal residue" evidence="4">
    <location>
        <position position="1"/>
    </location>
</feature>
<comment type="similarity">
    <text evidence="1">Belongs to the beta type-B retroviral polymerase family. HERV class-II K(HML-2) pol subfamily.</text>
</comment>
<evidence type="ECO:0000256" key="2">
    <source>
        <dbReference type="ARBA" id="ARBA00012180"/>
    </source>
</evidence>
<evidence type="ECO:0000313" key="5">
    <source>
        <dbReference type="Proteomes" id="UP000054313"/>
    </source>
</evidence>
<dbReference type="PROSITE" id="PS50878">
    <property type="entry name" value="RT_POL"/>
    <property type="match status" value="1"/>
</dbReference>
<dbReference type="SUPFAM" id="SSF56672">
    <property type="entry name" value="DNA/RNA polymerases"/>
    <property type="match status" value="1"/>
</dbReference>
<dbReference type="Gene3D" id="3.30.70.270">
    <property type="match status" value="2"/>
</dbReference>
<keyword evidence="5" id="KW-1185">Reference proteome</keyword>
<dbReference type="Proteomes" id="UP000054313">
    <property type="component" value="Unassembled WGS sequence"/>
</dbReference>
<dbReference type="GO" id="GO:0004523">
    <property type="term" value="F:RNA-DNA hybrid ribonuclease activity"/>
    <property type="evidence" value="ECO:0007669"/>
    <property type="project" value="UniProtKB-EC"/>
</dbReference>
<protein>
    <recommendedName>
        <fullName evidence="2">ribonuclease H</fullName>
        <ecNumber evidence="2">3.1.26.4</ecNumber>
    </recommendedName>
</protein>
<dbReference type="EMBL" id="KK630659">
    <property type="protein sequence ID" value="KFV55518.1"/>
    <property type="molecule type" value="Genomic_DNA"/>
</dbReference>
<organism evidence="4 5">
    <name type="scientific">Gavia stellata</name>
    <name type="common">Red-throated diver</name>
    <name type="synonym">Colymbus stellatus</name>
    <dbReference type="NCBI Taxonomy" id="37040"/>
    <lineage>
        <taxon>Eukaryota</taxon>
        <taxon>Metazoa</taxon>
        <taxon>Chordata</taxon>
        <taxon>Craniata</taxon>
        <taxon>Vertebrata</taxon>
        <taxon>Euteleostomi</taxon>
        <taxon>Archelosauria</taxon>
        <taxon>Archosauria</taxon>
        <taxon>Dinosauria</taxon>
        <taxon>Saurischia</taxon>
        <taxon>Theropoda</taxon>
        <taxon>Coelurosauria</taxon>
        <taxon>Aves</taxon>
        <taxon>Neognathae</taxon>
        <taxon>Neoaves</taxon>
        <taxon>Aequornithes</taxon>
        <taxon>Gaviiformes</taxon>
        <taxon>Gaviidae</taxon>
        <taxon>Gavia</taxon>
    </lineage>
</organism>
<accession>A0A093HLN7</accession>
<evidence type="ECO:0000313" key="4">
    <source>
        <dbReference type="EMBL" id="KFV55518.1"/>
    </source>
</evidence>
<dbReference type="Gene3D" id="3.10.10.10">
    <property type="entry name" value="HIV Type 1 Reverse Transcriptase, subunit A, domain 1"/>
    <property type="match status" value="1"/>
</dbReference>
<feature type="domain" description="Reverse transcriptase" evidence="3">
    <location>
        <begin position="1"/>
        <end position="129"/>
    </location>
</feature>
<dbReference type="InterPro" id="IPR051320">
    <property type="entry name" value="Viral_Replic_Matur_Polypro"/>
</dbReference>
<proteinExistence type="inferred from homology"/>